<accession>A0A4R0YY80</accession>
<evidence type="ECO:0000313" key="2">
    <source>
        <dbReference type="Proteomes" id="UP000291822"/>
    </source>
</evidence>
<organism evidence="1 2">
    <name type="scientific">Dyella soli</name>
    <dbReference type="NCBI Taxonomy" id="522319"/>
    <lineage>
        <taxon>Bacteria</taxon>
        <taxon>Pseudomonadati</taxon>
        <taxon>Pseudomonadota</taxon>
        <taxon>Gammaproteobacteria</taxon>
        <taxon>Lysobacterales</taxon>
        <taxon>Rhodanobacteraceae</taxon>
        <taxon>Dyella</taxon>
    </lineage>
</organism>
<name>A0A4R0YY80_9GAMM</name>
<comment type="caution">
    <text evidence="1">The sequence shown here is derived from an EMBL/GenBank/DDBJ whole genome shotgun (WGS) entry which is preliminary data.</text>
</comment>
<dbReference type="AlphaFoldDB" id="A0A4R0YY80"/>
<dbReference type="EMBL" id="SJTG01000001">
    <property type="protein sequence ID" value="TCI11978.1"/>
    <property type="molecule type" value="Genomic_DNA"/>
</dbReference>
<dbReference type="RefSeq" id="WP_131151242.1">
    <property type="nucleotide sequence ID" value="NZ_SJTG01000001.1"/>
</dbReference>
<sequence length="141" mass="15963">MSWDFAVWYPHARTSPEHAAKVYARLCEGDESLVQPHPSVAAFYRDLVAIHPDLDDASEDDVDAAANPWSYPMERSDAYVIVSCQMSKVGQVEDLVNRLVKEHGLALYDPQSERLTSPGDAVAPPRPWWKIWSLAERTLQR</sequence>
<keyword evidence="2" id="KW-1185">Reference proteome</keyword>
<protein>
    <submittedName>
        <fullName evidence="1">Uncharacterized protein</fullName>
    </submittedName>
</protein>
<gene>
    <name evidence="1" type="ORF">EZM97_01000</name>
</gene>
<reference evidence="1 2" key="1">
    <citation type="submission" date="2019-02" db="EMBL/GenBank/DDBJ databases">
        <title>Dyella amyloliquefaciens sp. nov., isolated from forest soil.</title>
        <authorList>
            <person name="Gao Z.-H."/>
            <person name="Qiu L.-H."/>
        </authorList>
    </citation>
    <scope>NUCLEOTIDE SEQUENCE [LARGE SCALE GENOMIC DNA]</scope>
    <source>
        <strain evidence="1 2">KACC 12747</strain>
    </source>
</reference>
<dbReference type="Proteomes" id="UP000291822">
    <property type="component" value="Unassembled WGS sequence"/>
</dbReference>
<proteinExistence type="predicted"/>
<evidence type="ECO:0000313" key="1">
    <source>
        <dbReference type="EMBL" id="TCI11978.1"/>
    </source>
</evidence>